<dbReference type="EMBL" id="CM042058">
    <property type="protein sequence ID" value="KAI3684944.1"/>
    <property type="molecule type" value="Genomic_DNA"/>
</dbReference>
<proteinExistence type="predicted"/>
<evidence type="ECO:0000313" key="2">
    <source>
        <dbReference type="Proteomes" id="UP001055879"/>
    </source>
</evidence>
<keyword evidence="2" id="KW-1185">Reference proteome</keyword>
<evidence type="ECO:0000313" key="1">
    <source>
        <dbReference type="EMBL" id="KAI3684944.1"/>
    </source>
</evidence>
<sequence>MDFTSPIVPQQSFSEITVSFDVLQLISPCNFLVFGLCHDSLMWASFNTRGKTLFLEEDPKWVQTVLKDAPDLNAVVVKYQTKLSEAGVMHVFLHDVNRKVEKAYVNEFLCENYRKHAIGWLWHFEIPPARNPTGDGGWFC</sequence>
<organism evidence="1 2">
    <name type="scientific">Arctium lappa</name>
    <name type="common">Greater burdock</name>
    <name type="synonym">Lappa major</name>
    <dbReference type="NCBI Taxonomy" id="4217"/>
    <lineage>
        <taxon>Eukaryota</taxon>
        <taxon>Viridiplantae</taxon>
        <taxon>Streptophyta</taxon>
        <taxon>Embryophyta</taxon>
        <taxon>Tracheophyta</taxon>
        <taxon>Spermatophyta</taxon>
        <taxon>Magnoliopsida</taxon>
        <taxon>eudicotyledons</taxon>
        <taxon>Gunneridae</taxon>
        <taxon>Pentapetalae</taxon>
        <taxon>asterids</taxon>
        <taxon>campanulids</taxon>
        <taxon>Asterales</taxon>
        <taxon>Asteraceae</taxon>
        <taxon>Carduoideae</taxon>
        <taxon>Cardueae</taxon>
        <taxon>Arctiinae</taxon>
        <taxon>Arctium</taxon>
    </lineage>
</organism>
<gene>
    <name evidence="1" type="ORF">L6452_34173</name>
</gene>
<comment type="caution">
    <text evidence="1">The sequence shown here is derived from an EMBL/GenBank/DDBJ whole genome shotgun (WGS) entry which is preliminary data.</text>
</comment>
<accession>A0ACB8YGR8</accession>
<protein>
    <submittedName>
        <fullName evidence="1">Uncharacterized protein</fullName>
    </submittedName>
</protein>
<name>A0ACB8YGR8_ARCLA</name>
<dbReference type="Proteomes" id="UP001055879">
    <property type="component" value="Linkage Group LG12"/>
</dbReference>
<reference evidence="2" key="1">
    <citation type="journal article" date="2022" name="Mol. Ecol. Resour.">
        <title>The genomes of chicory, endive, great burdock and yacon provide insights into Asteraceae palaeo-polyploidization history and plant inulin production.</title>
        <authorList>
            <person name="Fan W."/>
            <person name="Wang S."/>
            <person name="Wang H."/>
            <person name="Wang A."/>
            <person name="Jiang F."/>
            <person name="Liu H."/>
            <person name="Zhao H."/>
            <person name="Xu D."/>
            <person name="Zhang Y."/>
        </authorList>
    </citation>
    <scope>NUCLEOTIDE SEQUENCE [LARGE SCALE GENOMIC DNA]</scope>
    <source>
        <strain evidence="2">cv. Niubang</strain>
    </source>
</reference>
<reference evidence="1 2" key="2">
    <citation type="journal article" date="2022" name="Mol. Ecol. Resour.">
        <title>The genomes of chicory, endive, great burdock and yacon provide insights into Asteraceae paleo-polyploidization history and plant inulin production.</title>
        <authorList>
            <person name="Fan W."/>
            <person name="Wang S."/>
            <person name="Wang H."/>
            <person name="Wang A."/>
            <person name="Jiang F."/>
            <person name="Liu H."/>
            <person name="Zhao H."/>
            <person name="Xu D."/>
            <person name="Zhang Y."/>
        </authorList>
    </citation>
    <scope>NUCLEOTIDE SEQUENCE [LARGE SCALE GENOMIC DNA]</scope>
    <source>
        <strain evidence="2">cv. Niubang</strain>
    </source>
</reference>